<feature type="domain" description="Fe2OG dioxygenase" evidence="6">
    <location>
        <begin position="187"/>
        <end position="326"/>
    </location>
</feature>
<feature type="binding site" evidence="5">
    <location>
        <position position="207"/>
    </location>
    <ligand>
        <name>Fe cation</name>
        <dbReference type="ChEBI" id="CHEBI:24875"/>
        <note>catalytic</note>
    </ligand>
</feature>
<evidence type="ECO:0000256" key="4">
    <source>
        <dbReference type="ARBA" id="ARBA00023004"/>
    </source>
</evidence>
<keyword evidence="4 5" id="KW-0408">Iron</keyword>
<dbReference type="InterPro" id="IPR037151">
    <property type="entry name" value="AlkB-like_sf"/>
</dbReference>
<dbReference type="SUPFAM" id="SSF51197">
    <property type="entry name" value="Clavaminate synthase-like"/>
    <property type="match status" value="1"/>
</dbReference>
<accession>A0A6J2STW6</accession>
<dbReference type="CTD" id="2768870"/>
<dbReference type="GO" id="GO:0005634">
    <property type="term" value="C:nucleus"/>
    <property type="evidence" value="ECO:0007669"/>
    <property type="project" value="TreeGrafter"/>
</dbReference>
<evidence type="ECO:0000256" key="2">
    <source>
        <dbReference type="ARBA" id="ARBA00022964"/>
    </source>
</evidence>
<evidence type="ECO:0000313" key="8">
    <source>
        <dbReference type="RefSeq" id="XP_030079599.1"/>
    </source>
</evidence>
<dbReference type="GO" id="GO:0035515">
    <property type="term" value="F:oxidative RNA demethylase activity"/>
    <property type="evidence" value="ECO:0007669"/>
    <property type="project" value="TreeGrafter"/>
</dbReference>
<dbReference type="Gene3D" id="2.60.120.590">
    <property type="entry name" value="Alpha-ketoglutarate-dependent dioxygenase AlkB-like"/>
    <property type="match status" value="1"/>
</dbReference>
<reference evidence="8 9" key="1">
    <citation type="submission" date="2025-04" db="UniProtKB">
        <authorList>
            <consortium name="RefSeq"/>
        </authorList>
    </citation>
    <scope>IDENTIFICATION</scope>
    <source>
        <strain evidence="8 9">15085-1641.00</strain>
        <tissue evidence="8 9">Whole body</tissue>
    </source>
</reference>
<dbReference type="GeneID" id="111596524"/>
<dbReference type="InterPro" id="IPR027450">
    <property type="entry name" value="AlkB-like"/>
</dbReference>
<dbReference type="KEGG" id="dhe:111596524"/>
<dbReference type="GO" id="GO:0035516">
    <property type="term" value="F:broad specificity oxidative DNA demethylase activity"/>
    <property type="evidence" value="ECO:0007669"/>
    <property type="project" value="TreeGrafter"/>
</dbReference>
<dbReference type="GO" id="GO:0008198">
    <property type="term" value="F:ferrous iron binding"/>
    <property type="evidence" value="ECO:0007669"/>
    <property type="project" value="TreeGrafter"/>
</dbReference>
<sequence>MFKQTFKKFKKVNPLSDLQEVIDLDNYDANNSTNGLCNIVNPKDISEMDIRKSLDFPVGLQPLRMWRCYTLKKHPGLLIIRNPFTFRGQRYWIARSLRDYPLPPNTVNLDAKHFSSKTISDWWGELHHCTNPNLVHRLKTAMRWTTLGYHHNWDTKVYDKTMHTPFPSDLCYLSKYFSLALGFPNFIPQAAIVNYYPIGTSLNGHTDHSEINHEAPLFSYSFGQTAIFLIGHGTLEEQPSAVYLRSGDVLVMSKESRLCYHAVPRIMKALEDPWNNLFTNPNEKLDTFNSSMNFELYDQLNDELFWMPFNRYVTDCRININVRQVYSSDR</sequence>
<dbReference type="Pfam" id="PF13532">
    <property type="entry name" value="2OG-FeII_Oxy_2"/>
    <property type="match status" value="1"/>
</dbReference>
<evidence type="ECO:0000313" key="9">
    <source>
        <dbReference type="RefSeq" id="XP_030079600.1"/>
    </source>
</evidence>
<keyword evidence="2 8" id="KW-0223">Dioxygenase</keyword>
<dbReference type="InterPro" id="IPR004574">
    <property type="entry name" value="Alkb"/>
</dbReference>
<dbReference type="RefSeq" id="XP_030079599.1">
    <property type="nucleotide sequence ID" value="XM_030223739.1"/>
</dbReference>
<dbReference type="PANTHER" id="PTHR16557">
    <property type="entry name" value="ALKYLATED DNA REPAIR PROTEIN ALKB-RELATED"/>
    <property type="match status" value="1"/>
</dbReference>
<dbReference type="PANTHER" id="PTHR16557:SF2">
    <property type="entry name" value="NUCLEIC ACID DIOXYGENASE ALKBH1"/>
    <property type="match status" value="1"/>
</dbReference>
<keyword evidence="7" id="KW-1185">Reference proteome</keyword>
<dbReference type="PROSITE" id="PS51471">
    <property type="entry name" value="FE2OG_OXY"/>
    <property type="match status" value="1"/>
</dbReference>
<keyword evidence="1 5" id="KW-0479">Metal-binding</keyword>
<dbReference type="OMA" id="HAIPCIG"/>
<feature type="binding site" evidence="5">
    <location>
        <position position="261"/>
    </location>
    <ligand>
        <name>Fe cation</name>
        <dbReference type="ChEBI" id="CHEBI:24875"/>
        <note>catalytic</note>
    </ligand>
</feature>
<evidence type="ECO:0000313" key="7">
    <source>
        <dbReference type="Proteomes" id="UP000504633"/>
    </source>
</evidence>
<gene>
    <name evidence="8 9" type="primary">LOC111596524</name>
</gene>
<dbReference type="Proteomes" id="UP000504633">
    <property type="component" value="Unplaced"/>
</dbReference>
<proteinExistence type="predicted"/>
<evidence type="ECO:0000259" key="6">
    <source>
        <dbReference type="PROSITE" id="PS51471"/>
    </source>
</evidence>
<keyword evidence="3" id="KW-0560">Oxidoreductase</keyword>
<feature type="binding site" evidence="5">
    <location>
        <position position="205"/>
    </location>
    <ligand>
        <name>Fe cation</name>
        <dbReference type="ChEBI" id="CHEBI:24875"/>
        <note>catalytic</note>
    </ligand>
</feature>
<name>A0A6J2STW6_DROHY</name>
<dbReference type="AlphaFoldDB" id="A0A6J2STW6"/>
<dbReference type="RefSeq" id="XP_030079600.1">
    <property type="nucleotide sequence ID" value="XM_030223740.1"/>
</dbReference>
<dbReference type="GO" id="GO:0005737">
    <property type="term" value="C:cytoplasm"/>
    <property type="evidence" value="ECO:0007669"/>
    <property type="project" value="TreeGrafter"/>
</dbReference>
<dbReference type="GO" id="GO:0035513">
    <property type="term" value="P:oxidative RNA demethylation"/>
    <property type="evidence" value="ECO:0007669"/>
    <property type="project" value="TreeGrafter"/>
</dbReference>
<protein>
    <submittedName>
        <fullName evidence="8 9">Nucleic acid dioxygenase ALKBH1 isoform X1</fullName>
    </submittedName>
</protein>
<organism evidence="7 9">
    <name type="scientific">Drosophila hydei</name>
    <name type="common">Fruit fly</name>
    <dbReference type="NCBI Taxonomy" id="7224"/>
    <lineage>
        <taxon>Eukaryota</taxon>
        <taxon>Metazoa</taxon>
        <taxon>Ecdysozoa</taxon>
        <taxon>Arthropoda</taxon>
        <taxon>Hexapoda</taxon>
        <taxon>Insecta</taxon>
        <taxon>Pterygota</taxon>
        <taxon>Neoptera</taxon>
        <taxon>Endopterygota</taxon>
        <taxon>Diptera</taxon>
        <taxon>Brachycera</taxon>
        <taxon>Muscomorpha</taxon>
        <taxon>Ephydroidea</taxon>
        <taxon>Drosophilidae</taxon>
        <taxon>Drosophila</taxon>
    </lineage>
</organism>
<comment type="cofactor">
    <cofactor evidence="5">
        <name>Fe(2+)</name>
        <dbReference type="ChEBI" id="CHEBI:29033"/>
    </cofactor>
    <text evidence="5">Binds 1 Fe(2+) ion per subunit.</text>
</comment>
<evidence type="ECO:0000256" key="1">
    <source>
        <dbReference type="ARBA" id="ARBA00022723"/>
    </source>
</evidence>
<evidence type="ECO:0000256" key="5">
    <source>
        <dbReference type="PIRSR" id="PIRSR604574-2"/>
    </source>
</evidence>
<dbReference type="OrthoDB" id="6614653at2759"/>
<dbReference type="InterPro" id="IPR005123">
    <property type="entry name" value="Oxoglu/Fe-dep_dioxygenase_dom"/>
</dbReference>
<evidence type="ECO:0000256" key="3">
    <source>
        <dbReference type="ARBA" id="ARBA00023002"/>
    </source>
</evidence>